<dbReference type="Proteomes" id="UP000259273">
    <property type="component" value="Unassembled WGS sequence"/>
</dbReference>
<dbReference type="EMBL" id="DMND01000082">
    <property type="protein sequence ID" value="HAN27264.1"/>
    <property type="molecule type" value="Genomic_DNA"/>
</dbReference>
<reference evidence="1 2" key="1">
    <citation type="journal article" date="2018" name="Nat. Biotechnol.">
        <title>A standardized bacterial taxonomy based on genome phylogeny substantially revises the tree of life.</title>
        <authorList>
            <person name="Parks D.H."/>
            <person name="Chuvochina M."/>
            <person name="Waite D.W."/>
            <person name="Rinke C."/>
            <person name="Skarshewski A."/>
            <person name="Chaumeil P.A."/>
            <person name="Hugenholtz P."/>
        </authorList>
    </citation>
    <scope>NUCLEOTIDE SEQUENCE [LARGE SCALE GENOMIC DNA]</scope>
    <source>
        <strain evidence="1">UBA9158</strain>
    </source>
</reference>
<dbReference type="PANTHER" id="PTHR39206:SF1">
    <property type="entry name" value="SLL8004 PROTEIN"/>
    <property type="match status" value="1"/>
</dbReference>
<comment type="caution">
    <text evidence="1">The sequence shown here is derived from an EMBL/GenBank/DDBJ whole genome shotgun (WGS) entry which is preliminary data.</text>
</comment>
<gene>
    <name evidence="1" type="ORF">DCP75_06005</name>
</gene>
<protein>
    <submittedName>
        <fullName evidence="1">ZTL protein</fullName>
    </submittedName>
</protein>
<dbReference type="PANTHER" id="PTHR39206">
    <property type="entry name" value="SLL8004 PROTEIN"/>
    <property type="match status" value="1"/>
</dbReference>
<dbReference type="RefSeq" id="WP_286981448.1">
    <property type="nucleotide sequence ID" value="NZ_JBLIAR010000001.1"/>
</dbReference>
<accession>A0A3C1KLM4</accession>
<proteinExistence type="predicted"/>
<organism evidence="1 2">
    <name type="scientific">Haliea salexigens</name>
    <dbReference type="NCBI Taxonomy" id="287487"/>
    <lineage>
        <taxon>Bacteria</taxon>
        <taxon>Pseudomonadati</taxon>
        <taxon>Pseudomonadota</taxon>
        <taxon>Gammaproteobacteria</taxon>
        <taxon>Cellvibrionales</taxon>
        <taxon>Halieaceae</taxon>
        <taxon>Haliea</taxon>
    </lineage>
</organism>
<dbReference type="Gene3D" id="3.40.50.300">
    <property type="entry name" value="P-loop containing nucleotide triphosphate hydrolases"/>
    <property type="match status" value="1"/>
</dbReference>
<dbReference type="STRING" id="1121937.GCA_000423125_03655"/>
<evidence type="ECO:0000313" key="1">
    <source>
        <dbReference type="EMBL" id="HAN27264.1"/>
    </source>
</evidence>
<sequence length="207" mass="21998">MITVIAGVNGAGKSSVAGARLRRSGADYFNPDEVARELLADNAALSATGANARAWQMGYEQLLRAIGEGEDYIFETTLGGNTICQTLHDAIDQGEAVRLFFVGLASPEMHIARVAARVSRGGHPIPEAKIRERWISATHNLMGLIPRCAAVNVFDNSAEDSGAGPDPVCLFALHGDQFVSAPVDSMPDWAKPLASVAITRALQGDRQ</sequence>
<evidence type="ECO:0000313" key="2">
    <source>
        <dbReference type="Proteomes" id="UP000259273"/>
    </source>
</evidence>
<dbReference type="InterPro" id="IPR027417">
    <property type="entry name" value="P-loop_NTPase"/>
</dbReference>
<name>A0A3C1KLM4_9GAMM</name>
<dbReference type="Pfam" id="PF13671">
    <property type="entry name" value="AAA_33"/>
    <property type="match status" value="1"/>
</dbReference>
<dbReference type="AlphaFoldDB" id="A0A3C1KLM4"/>
<dbReference type="SUPFAM" id="SSF52540">
    <property type="entry name" value="P-loop containing nucleoside triphosphate hydrolases"/>
    <property type="match status" value="1"/>
</dbReference>